<accession>G3RM90</accession>
<protein>
    <submittedName>
        <fullName evidence="3">Treacle ribosome biosis factor 1</fullName>
    </submittedName>
</protein>
<dbReference type="Pfam" id="PF03546">
    <property type="entry name" value="Treacle"/>
    <property type="match status" value="2"/>
</dbReference>
<dbReference type="EMBL" id="CABD030041684">
    <property type="status" value="NOT_ANNOTATED_CDS"/>
    <property type="molecule type" value="Genomic_DNA"/>
</dbReference>
<feature type="compositionally biased region" description="Acidic residues" evidence="1">
    <location>
        <begin position="1102"/>
        <end position="1121"/>
    </location>
</feature>
<reference evidence="3 4" key="2">
    <citation type="journal article" date="2012" name="Nature">
        <title>Insights into hominid evolution from the gorilla genome sequence.</title>
        <authorList>
            <person name="Scally A."/>
            <person name="Dutheil J.Y."/>
            <person name="Hillier L.W."/>
            <person name="Jordan G.E."/>
            <person name="Goodhead I."/>
            <person name="Herrero J."/>
            <person name="Hobolth A."/>
            <person name="Lappalainen T."/>
            <person name="Mailund T."/>
            <person name="Marques-Bonet T."/>
            <person name="McCarthy S."/>
            <person name="Montgomery S.H."/>
            <person name="Schwalie P.C."/>
            <person name="Tang Y.A."/>
            <person name="Ward M.C."/>
            <person name="Xue Y."/>
            <person name="Yngvadottir B."/>
            <person name="Alkan C."/>
            <person name="Andersen L.N."/>
            <person name="Ayub Q."/>
            <person name="Ball E.V."/>
            <person name="Beal K."/>
            <person name="Bradley B.J."/>
            <person name="Chen Y."/>
            <person name="Clee C.M."/>
            <person name="Fitzgerald S."/>
            <person name="Graves T.A."/>
            <person name="Gu Y."/>
            <person name="Heath P."/>
            <person name="Heger A."/>
            <person name="Karakoc E."/>
            <person name="Kolb-Kokocinski A."/>
            <person name="Laird G.K."/>
            <person name="Lunter G."/>
            <person name="Meader S."/>
            <person name="Mort M."/>
            <person name="Mullikin J.C."/>
            <person name="Munch K."/>
            <person name="O'Connor T.D."/>
            <person name="Phillips A.D."/>
            <person name="Prado-Martinez J."/>
            <person name="Rogers A.S."/>
            <person name="Sajjadian S."/>
            <person name="Schmidt D."/>
            <person name="Shaw K."/>
            <person name="Simpson J.T."/>
            <person name="Stenson P.D."/>
            <person name="Turner D.J."/>
            <person name="Vigilant L."/>
            <person name="Vilella A.J."/>
            <person name="Whitener W."/>
            <person name="Zhu B."/>
            <person name="Cooper D.N."/>
            <person name="de Jong P."/>
            <person name="Dermitzakis E.T."/>
            <person name="Eichler E.E."/>
            <person name="Flicek P."/>
            <person name="Goldman N."/>
            <person name="Mundy N.I."/>
            <person name="Ning Z."/>
            <person name="Odom D.T."/>
            <person name="Ponting C.P."/>
            <person name="Quail M.A."/>
            <person name="Ryder O.A."/>
            <person name="Searle S.M."/>
            <person name="Warren W.C."/>
            <person name="Wilson R.K."/>
            <person name="Schierup M.H."/>
            <person name="Rogers J."/>
            <person name="Tyler-Smith C."/>
            <person name="Durbin R."/>
        </authorList>
    </citation>
    <scope>NUCLEOTIDE SEQUENCE [LARGE SCALE GENOMIC DNA]</scope>
</reference>
<feature type="compositionally biased region" description="Low complexity" evidence="1">
    <location>
        <begin position="161"/>
        <end position="171"/>
    </location>
</feature>
<dbReference type="InterPro" id="IPR003993">
    <property type="entry name" value="Treacle_dom"/>
</dbReference>
<sequence>KCFLAQPVTLLDIYTHWQQTSELGRKRKAEEDAALQAKKTRVSDPISTSESSEEEEEAEAETAKATPRLASTNSSVLGADLPSSMKEKAKAETEKAGKTGNSMPHPATGKTVANLLSGKSPRKSAEPSANTTLVSETEEEGSVPAFGAAAKPGMVSAGQADSSSEDTSSSSDETDVEGKPSVKPAQVKASSVSTKESPARKAAPAPGKVGDVTPQVKGGALPPAKRAKKPEEESESSEEGSESEEEAPAGTRSQVKASEKILQVRAASAPAKGTPGKGATPAPPGKAGAVASQTKAGKPEEDSESSSEESSDSEEETPAAKALLQAKASGKTSQVGAASAPAKESPRKGAAPAPPGKTGPAVAKAQAGKREEDSQSSSEESDSEEEAPAQAKPSGKAPQVRAASAPAKESPRKGAAPAPPRKTGPAAAQVQVGKQEEDSGSSSEESDSDREALAAMNAVQVKPLGKSPQVKPASTMGMGPLGKGAGPVPPGKVGPATPSAQVGKWEEDSESSSEESSDSSDGEVPTAVAPAQEKSLGNILQAKPASSPAKGPPQKAGPVAVQVKAEKPMDNSESSEESSDSAEAPAAMTAAQAKPALKIPQTKACPKRTNTTASAKVAPVRVGTQAPRKAGTATSPAGSSPAVAGGAQRPAEDSSSSEESDSEEEKTGLAVTVGQVKSVGKGLQVKAASVPVKGSLGQGTAPVLPGKTGPTVTQVKAEKQEDSESSEEESDSEEAAASPAQVKTSVKKTQAKANPAAARAPSAKGTISAPGKVVTAAAQAKQRSPSKVKPPVRNPQNSTVLARGPASVPSVGKAVATAAQAQTGPEEDSGSSEEESDSEEEAETLAQAKPSGKTPQIRAALAPAKESPRKGAAPTPPGKTGPSAAQAGKQDDSGSSSEESDSDGEAPAAVTSAQKDSNSKPARSKTLAPAPPERNTEGSLESSEEELPLTQVIKPPLIFVDPNRSPAGPAATPAQAQAASTPRKARASESTARSSSSESEDEDMIPATQCLTPGIRTNVVTMPTAHPRIAPKASMAGASSSKESSRISDGKKQEGPATQVDSAVGTLPATSPQSTSIQAKGTNKLRKPKLPEVQQATKAPESSDDSEDSSDSSSGSEEDAEGPQGAKSAHTLVGPTPSRTETLVEETAAESSEDDVVAPSQSLLSGYMTPGLTPANSQASKATPKLDSSPSVSSTLAAKDDPDGKQEAKPQQAAGMLSPKTGGKEAASGTTPQKSRKPKKGAGNPQASTLALQSNITQCLLGQPWPLNEAQVQASVVKVLTELLEQERKKVVDTTKESSRKGWESRKRKLSGDQPAARTPRSKKKKKLGAGEGGEASVSPEKTSTTSKGKAKRDKASGDVKEKKGKGSLGSQGAKDEPEEELQKGMGKVEGGDQSNPKSKKEKKKSDKRKKDKEKKEKKKKAKKASTKDSESPSQKKKKKKKTAEQTV</sequence>
<feature type="compositionally biased region" description="Acidic residues" evidence="1">
    <location>
        <begin position="655"/>
        <end position="664"/>
    </location>
</feature>
<feature type="compositionally biased region" description="Low complexity" evidence="1">
    <location>
        <begin position="751"/>
        <end position="764"/>
    </location>
</feature>
<dbReference type="Ensembl" id="ENSGGOT00000031331.2">
    <property type="protein sequence ID" value="ENSGGOP00000016904.2"/>
    <property type="gene ID" value="ENSGGOG00000011690.3"/>
</dbReference>
<feature type="domain" description="Treacle protein" evidence="2">
    <location>
        <begin position="387"/>
        <end position="842"/>
    </location>
</feature>
<feature type="compositionally biased region" description="Low complexity" evidence="1">
    <location>
        <begin position="541"/>
        <end position="556"/>
    </location>
</feature>
<keyword evidence="4" id="KW-1185">Reference proteome</keyword>
<feature type="compositionally biased region" description="Basic and acidic residues" evidence="1">
    <location>
        <begin position="1198"/>
        <end position="1208"/>
    </location>
</feature>
<feature type="compositionally biased region" description="Acidic residues" evidence="1">
    <location>
        <begin position="51"/>
        <end position="60"/>
    </location>
</feature>
<feature type="compositionally biased region" description="Acidic residues" evidence="1">
    <location>
        <begin position="723"/>
        <end position="734"/>
    </location>
</feature>
<dbReference type="Bgee" id="ENSGGOG00000011690">
    <property type="expression patterns" value="Expressed in prefrontal cortex and 5 other cell types or tissues"/>
</dbReference>
<dbReference type="HOGENOM" id="CLU_263315_0_0_1"/>
<feature type="compositionally biased region" description="Low complexity" evidence="1">
    <location>
        <begin position="266"/>
        <end position="292"/>
    </location>
</feature>
<dbReference type="PRINTS" id="PR01503">
    <property type="entry name" value="TREACLE"/>
</dbReference>
<dbReference type="Proteomes" id="UP000001519">
    <property type="component" value="Chromosome 5"/>
</dbReference>
<dbReference type="InterPro" id="IPR017859">
    <property type="entry name" value="Treacle"/>
</dbReference>
<feature type="compositionally biased region" description="Polar residues" evidence="1">
    <location>
        <begin position="1068"/>
        <end position="1081"/>
    </location>
</feature>
<name>G3RM90_GORGO</name>
<feature type="domain" description="Treacle protein" evidence="2">
    <location>
        <begin position="214"/>
        <end position="298"/>
    </location>
</feature>
<feature type="compositionally biased region" description="Acidic residues" evidence="1">
    <location>
        <begin position="232"/>
        <end position="247"/>
    </location>
</feature>
<feature type="compositionally biased region" description="Basic residues" evidence="1">
    <location>
        <begin position="1398"/>
        <end position="1425"/>
    </location>
</feature>
<reference evidence="3" key="4">
    <citation type="submission" date="2025-09" db="UniProtKB">
        <authorList>
            <consortium name="Ensembl"/>
        </authorList>
    </citation>
    <scope>IDENTIFICATION</scope>
</reference>
<dbReference type="GeneTree" id="ENSGT00730000111382"/>
<feature type="compositionally biased region" description="Acidic residues" evidence="1">
    <location>
        <begin position="1143"/>
        <end position="1156"/>
    </location>
</feature>
<feature type="compositionally biased region" description="Low complexity" evidence="1">
    <location>
        <begin position="581"/>
        <end position="596"/>
    </location>
</feature>
<reference evidence="3" key="3">
    <citation type="submission" date="2025-08" db="UniProtKB">
        <authorList>
            <consortium name="Ensembl"/>
        </authorList>
    </citation>
    <scope>IDENTIFICATION</scope>
</reference>
<evidence type="ECO:0000313" key="3">
    <source>
        <dbReference type="Ensembl" id="ENSGGOP00000016904.2"/>
    </source>
</evidence>
<dbReference type="PANTHER" id="PTHR20787">
    <property type="entry name" value="TREACLE"/>
    <property type="match status" value="1"/>
</dbReference>
<feature type="compositionally biased region" description="Basic and acidic residues" evidence="1">
    <location>
        <begin position="1285"/>
        <end position="1305"/>
    </location>
</feature>
<feature type="region of interest" description="Disordered" evidence="1">
    <location>
        <begin position="1283"/>
        <end position="1448"/>
    </location>
</feature>
<evidence type="ECO:0000313" key="4">
    <source>
        <dbReference type="Proteomes" id="UP000001519"/>
    </source>
</evidence>
<feature type="region of interest" description="Disordered" evidence="1">
    <location>
        <begin position="19"/>
        <end position="1249"/>
    </location>
</feature>
<feature type="compositionally biased region" description="Low complexity" evidence="1">
    <location>
        <begin position="630"/>
        <end position="647"/>
    </location>
</feature>
<feature type="compositionally biased region" description="Acidic residues" evidence="1">
    <location>
        <begin position="507"/>
        <end position="521"/>
    </location>
</feature>
<proteinExistence type="predicted"/>
<dbReference type="eggNOG" id="ENOG502S41N">
    <property type="taxonomic scope" value="Eukaryota"/>
</dbReference>
<evidence type="ECO:0000256" key="1">
    <source>
        <dbReference type="SAM" id="MobiDB-lite"/>
    </source>
</evidence>
<feature type="compositionally biased region" description="Acidic residues" evidence="1">
    <location>
        <begin position="825"/>
        <end position="843"/>
    </location>
</feature>
<feature type="compositionally biased region" description="Basic and acidic residues" evidence="1">
    <location>
        <begin position="85"/>
        <end position="97"/>
    </location>
</feature>
<dbReference type="PANTHER" id="PTHR20787:SF10">
    <property type="entry name" value="TREACLE PROTEIN"/>
    <property type="match status" value="1"/>
</dbReference>
<gene>
    <name evidence="3" type="primary">TCOF1</name>
</gene>
<feature type="compositionally biased region" description="Low complexity" evidence="1">
    <location>
        <begin position="965"/>
        <end position="997"/>
    </location>
</feature>
<reference evidence="4" key="1">
    <citation type="submission" date="2011-05" db="EMBL/GenBank/DDBJ databases">
        <title>Insights into the evolution of the great apes provided by the gorilla genome.</title>
        <authorList>
            <person name="Scally A."/>
        </authorList>
    </citation>
    <scope>NUCLEOTIDE SEQUENCE [LARGE SCALE GENOMIC DNA]</scope>
</reference>
<feature type="compositionally biased region" description="Basic and acidic residues" evidence="1">
    <location>
        <begin position="1043"/>
        <end position="1054"/>
    </location>
</feature>
<feature type="compositionally biased region" description="Polar residues" evidence="1">
    <location>
        <begin position="911"/>
        <end position="921"/>
    </location>
</feature>
<feature type="compositionally biased region" description="Low complexity" evidence="1">
    <location>
        <begin position="1033"/>
        <end position="1042"/>
    </location>
</feature>
<evidence type="ECO:0000259" key="2">
    <source>
        <dbReference type="Pfam" id="PF03546"/>
    </source>
</evidence>
<feature type="compositionally biased region" description="Polar residues" evidence="1">
    <location>
        <begin position="1174"/>
        <end position="1196"/>
    </location>
</feature>
<feature type="compositionally biased region" description="Acidic residues" evidence="1">
    <location>
        <begin position="301"/>
        <end position="317"/>
    </location>
</feature>
<dbReference type="OMA" id="VYDTPRN"/>
<organism evidence="3 4">
    <name type="scientific">Gorilla gorilla gorilla</name>
    <name type="common">Western lowland gorilla</name>
    <dbReference type="NCBI Taxonomy" id="9595"/>
    <lineage>
        <taxon>Eukaryota</taxon>
        <taxon>Metazoa</taxon>
        <taxon>Chordata</taxon>
        <taxon>Craniata</taxon>
        <taxon>Vertebrata</taxon>
        <taxon>Euteleostomi</taxon>
        <taxon>Mammalia</taxon>
        <taxon>Eutheria</taxon>
        <taxon>Euarchontoglires</taxon>
        <taxon>Primates</taxon>
        <taxon>Haplorrhini</taxon>
        <taxon>Catarrhini</taxon>
        <taxon>Hominidae</taxon>
        <taxon>Gorilla</taxon>
    </lineage>
</organism>
<dbReference type="EMBL" id="CABD030041683">
    <property type="status" value="NOT_ANNOTATED_CDS"/>
    <property type="molecule type" value="Genomic_DNA"/>
</dbReference>